<dbReference type="InterPro" id="IPR006336">
    <property type="entry name" value="GCS2"/>
</dbReference>
<dbReference type="Gene3D" id="3.30.590.20">
    <property type="match status" value="1"/>
</dbReference>
<proteinExistence type="inferred from homology"/>
<evidence type="ECO:0000313" key="7">
    <source>
        <dbReference type="Proteomes" id="UP001499974"/>
    </source>
</evidence>
<evidence type="ECO:0000313" key="6">
    <source>
        <dbReference type="EMBL" id="GAA4720615.1"/>
    </source>
</evidence>
<dbReference type="SUPFAM" id="SSF55931">
    <property type="entry name" value="Glutamine synthetase/guanido kinase"/>
    <property type="match status" value="1"/>
</dbReference>
<comment type="caution">
    <text evidence="6">The sequence shown here is derived from an EMBL/GenBank/DDBJ whole genome shotgun (WGS) entry which is preliminary data.</text>
</comment>
<dbReference type="InterPro" id="IPR050141">
    <property type="entry name" value="GCL_type2/YbdK_subfam"/>
</dbReference>
<dbReference type="PANTHER" id="PTHR36510:SF1">
    <property type="entry name" value="GLUTAMATE--CYSTEINE LIGASE 2-RELATED"/>
    <property type="match status" value="1"/>
</dbReference>
<name>A0ABP8Y2Y7_9ACTN</name>
<dbReference type="EC" id="6.3.2.2" evidence="5"/>
<accession>A0ABP8Y2Y7</accession>
<dbReference type="InterPro" id="IPR014746">
    <property type="entry name" value="Gln_synth/guanido_kin_cat_dom"/>
</dbReference>
<gene>
    <name evidence="6" type="ORF">GCM10023349_45980</name>
</gene>
<dbReference type="Proteomes" id="UP001499974">
    <property type="component" value="Unassembled WGS sequence"/>
</dbReference>
<dbReference type="InterPro" id="IPR011793">
    <property type="entry name" value="YbdK"/>
</dbReference>
<protein>
    <recommendedName>
        <fullName evidence="5">Putative glutamate--cysteine ligase 2</fullName>
        <ecNumber evidence="5">6.3.2.2</ecNumber>
    </recommendedName>
    <alternativeName>
        <fullName evidence="5">Gamma-glutamylcysteine synthetase 2</fullName>
        <shortName evidence="5">GCS 2</shortName>
        <shortName evidence="5">Gamma-GCS 2</shortName>
    </alternativeName>
</protein>
<dbReference type="RefSeq" id="WP_345524103.1">
    <property type="nucleotide sequence ID" value="NZ_BAABKM010000005.1"/>
</dbReference>
<evidence type="ECO:0000256" key="4">
    <source>
        <dbReference type="ARBA" id="ARBA00048819"/>
    </source>
</evidence>
<dbReference type="NCBIfam" id="TIGR02050">
    <property type="entry name" value="gshA_cyan_rel"/>
    <property type="match status" value="1"/>
</dbReference>
<keyword evidence="3 5" id="KW-0067">ATP-binding</keyword>
<evidence type="ECO:0000256" key="2">
    <source>
        <dbReference type="ARBA" id="ARBA00022741"/>
    </source>
</evidence>
<evidence type="ECO:0000256" key="1">
    <source>
        <dbReference type="ARBA" id="ARBA00022598"/>
    </source>
</evidence>
<dbReference type="HAMAP" id="MF_01609">
    <property type="entry name" value="Glu_cys_ligase_2"/>
    <property type="match status" value="1"/>
</dbReference>
<dbReference type="GO" id="GO:0016874">
    <property type="term" value="F:ligase activity"/>
    <property type="evidence" value="ECO:0007669"/>
    <property type="project" value="UniProtKB-KW"/>
</dbReference>
<sequence length="378" mass="41120">MTRTVGVEEELLLFDPATREVAAAAPSVLKEFREHGHGRQVPRAATDELDQELFRHQLETRTDPETDLDTVLTQLLAARRTAGQAARASELRTGACGIVPLGGHRSVVTSNDRYRAMVDTFGEVARTGGTCGMHVHTEVASDEEGVAVIDRIAPWLPVLLALSTNSPFVDGRDSGYASWRSQVWSRWPSAGPTEQFGSVEGYAEVTRMLIETGAARDAGMLYFDARLSVGQPTVEVRVCDVCTDPGIALGIVALVRALVETAAHDDRAGRQFPRWRAETLRAAQWRAARFGMSDTLVDPTAGGLRPARVVVEALVQTVRPALEAAGDLDRLRDLLERCVSDNGATRQRAAFERSGTLVAVVDDLVARTEGSWTRPDRP</sequence>
<evidence type="ECO:0000256" key="3">
    <source>
        <dbReference type="ARBA" id="ARBA00022840"/>
    </source>
</evidence>
<dbReference type="Pfam" id="PF04107">
    <property type="entry name" value="GCS2"/>
    <property type="match status" value="1"/>
</dbReference>
<dbReference type="EMBL" id="BAABKM010000005">
    <property type="protein sequence ID" value="GAA4720615.1"/>
    <property type="molecule type" value="Genomic_DNA"/>
</dbReference>
<keyword evidence="1 5" id="KW-0436">Ligase</keyword>
<reference evidence="7" key="1">
    <citation type="journal article" date="2019" name="Int. J. Syst. Evol. Microbiol.">
        <title>The Global Catalogue of Microorganisms (GCM) 10K type strain sequencing project: providing services to taxonomists for standard genome sequencing and annotation.</title>
        <authorList>
            <consortium name="The Broad Institute Genomics Platform"/>
            <consortium name="The Broad Institute Genome Sequencing Center for Infectious Disease"/>
            <person name="Wu L."/>
            <person name="Ma J."/>
        </authorList>
    </citation>
    <scope>NUCLEOTIDE SEQUENCE [LARGE SCALE GENOMIC DNA]</scope>
    <source>
        <strain evidence="7">JCM 18531</strain>
    </source>
</reference>
<comment type="function">
    <text evidence="5">ATP-dependent carboxylate-amine ligase which exhibits weak glutamate--cysteine ligase activity.</text>
</comment>
<dbReference type="NCBIfam" id="NF010041">
    <property type="entry name" value="PRK13517.1-1"/>
    <property type="match status" value="1"/>
</dbReference>
<organism evidence="6 7">
    <name type="scientific">Nocardioides conyzicola</name>
    <dbReference type="NCBI Taxonomy" id="1651781"/>
    <lineage>
        <taxon>Bacteria</taxon>
        <taxon>Bacillati</taxon>
        <taxon>Actinomycetota</taxon>
        <taxon>Actinomycetes</taxon>
        <taxon>Propionibacteriales</taxon>
        <taxon>Nocardioidaceae</taxon>
        <taxon>Nocardioides</taxon>
    </lineage>
</organism>
<comment type="catalytic activity">
    <reaction evidence="4 5">
        <text>L-cysteine + L-glutamate + ATP = gamma-L-glutamyl-L-cysteine + ADP + phosphate + H(+)</text>
        <dbReference type="Rhea" id="RHEA:13285"/>
        <dbReference type="ChEBI" id="CHEBI:15378"/>
        <dbReference type="ChEBI" id="CHEBI:29985"/>
        <dbReference type="ChEBI" id="CHEBI:30616"/>
        <dbReference type="ChEBI" id="CHEBI:35235"/>
        <dbReference type="ChEBI" id="CHEBI:43474"/>
        <dbReference type="ChEBI" id="CHEBI:58173"/>
        <dbReference type="ChEBI" id="CHEBI:456216"/>
        <dbReference type="EC" id="6.3.2.2"/>
    </reaction>
</comment>
<comment type="similarity">
    <text evidence="5">Belongs to the glutamate--cysteine ligase type 2 family. YbdK subfamily.</text>
</comment>
<keyword evidence="2 5" id="KW-0547">Nucleotide-binding</keyword>
<evidence type="ECO:0000256" key="5">
    <source>
        <dbReference type="HAMAP-Rule" id="MF_01609"/>
    </source>
</evidence>
<keyword evidence="7" id="KW-1185">Reference proteome</keyword>
<dbReference type="PANTHER" id="PTHR36510">
    <property type="entry name" value="GLUTAMATE--CYSTEINE LIGASE 2-RELATED"/>
    <property type="match status" value="1"/>
</dbReference>